<organism evidence="3 4">
    <name type="scientific">Neiella holothuriorum</name>
    <dbReference type="NCBI Taxonomy" id="2870530"/>
    <lineage>
        <taxon>Bacteria</taxon>
        <taxon>Pseudomonadati</taxon>
        <taxon>Pseudomonadota</taxon>
        <taxon>Gammaproteobacteria</taxon>
        <taxon>Alteromonadales</taxon>
        <taxon>Echinimonadaceae</taxon>
        <taxon>Neiella</taxon>
    </lineage>
</organism>
<proteinExistence type="predicted"/>
<accession>A0ABS7EE23</accession>
<dbReference type="InterPro" id="IPR002931">
    <property type="entry name" value="Transglutaminase-like"/>
</dbReference>
<protein>
    <submittedName>
        <fullName evidence="3">TransglutaminaseTgpA domain-containing protein</fullName>
    </submittedName>
</protein>
<dbReference type="SUPFAM" id="SSF54001">
    <property type="entry name" value="Cysteine proteinases"/>
    <property type="match status" value="1"/>
</dbReference>
<dbReference type="PANTHER" id="PTHR42736">
    <property type="entry name" value="PROTEIN-GLUTAMINE GAMMA-GLUTAMYLTRANSFERASE"/>
    <property type="match status" value="1"/>
</dbReference>
<dbReference type="PANTHER" id="PTHR42736:SF1">
    <property type="entry name" value="PROTEIN-GLUTAMINE GAMMA-GLUTAMYLTRANSFERASE"/>
    <property type="match status" value="1"/>
</dbReference>
<sequence length="701" mass="80376">MSQAFKRITAAMLMLTEAMMLQQRPVSRTALIWLMVLQLAVLAPLAINLPAWLIVLSLSCWGWRLALLNGRVSPPGKWFSGLAVVVCVALVVLLEGRLLHLKGFALLLAFGFIFKLIELKNLRDAFLVLVLAVMLLAVNLLLSQTLVVSILSAISFFVLLCCWIGLNHIGAEVQWRQPMRLAAQLYVMAAPIAIALFLLVPRIPPFWQVSLNTGQAQTGLSDRMSPGDISQLVRSDELAFRVSFNQERPPQQALYWRAVVMTEFDGRSWQQANQQWFGRNPVANPAWPKPLDPKATPWVSWQGQPKPWAEQSSGAPQYSVILEASQQHWLPALAMPTSADPNIGLVADQRLVHRRPVLQRIQYEVSSRATPLDKHAEQAIVSEHRTSYLDYPKDLNPQIQQYAAALWQQQPRVNAFVQSLMRYVRQHDYAYTLSPPLAGLNAVDEFWFQHKAGFCAHYASAFALMLRVVGIPSRVVGGYQGGEWDEQANYLQVRQYDAHAWVEYWQPDAGWIRLDPTAAIAPERIESSFVQSLRMQQFEHSNALSSWRFSGSEWLLSWRQRWDRLEYLWHRNVLNYKQQQQLELLKRWFGDFDWRQMLVGLVIAISGFLTIIALWQSKPWRRPKVDPQVALFTDFCRKLKKLGVEVDEGLSPNAILTQLDDIPAQKQTRIRSWIAQFVALRFEPNTPPQHYRELKKRLKQI</sequence>
<reference evidence="3" key="1">
    <citation type="submission" date="2021-07" db="EMBL/GenBank/DDBJ databases">
        <title>Neiella marina sp. nov., isolated from the intestinal content of sea cucumber Apostichopus japonicus.</title>
        <authorList>
            <person name="Bai X."/>
        </authorList>
    </citation>
    <scope>NUCLEOTIDE SEQUENCE</scope>
    <source>
        <strain evidence="3">126</strain>
    </source>
</reference>
<dbReference type="InterPro" id="IPR052901">
    <property type="entry name" value="Bact_TGase-like"/>
</dbReference>
<dbReference type="Proteomes" id="UP001166251">
    <property type="component" value="Unassembled WGS sequence"/>
</dbReference>
<dbReference type="EMBL" id="JAHZSS010000005">
    <property type="protein sequence ID" value="MBW8190594.1"/>
    <property type="molecule type" value="Genomic_DNA"/>
</dbReference>
<keyword evidence="4" id="KW-1185">Reference proteome</keyword>
<evidence type="ECO:0000259" key="2">
    <source>
        <dbReference type="SMART" id="SM00460"/>
    </source>
</evidence>
<feature type="domain" description="Transglutaminase-like" evidence="2">
    <location>
        <begin position="447"/>
        <end position="518"/>
    </location>
</feature>
<dbReference type="InterPro" id="IPR038765">
    <property type="entry name" value="Papain-like_cys_pep_sf"/>
</dbReference>
<feature type="transmembrane region" description="Helical" evidence="1">
    <location>
        <begin position="181"/>
        <end position="200"/>
    </location>
</feature>
<feature type="transmembrane region" description="Helical" evidence="1">
    <location>
        <begin position="148"/>
        <end position="169"/>
    </location>
</feature>
<feature type="transmembrane region" description="Helical" evidence="1">
    <location>
        <begin position="76"/>
        <end position="94"/>
    </location>
</feature>
<evidence type="ECO:0000313" key="3">
    <source>
        <dbReference type="EMBL" id="MBW8190594.1"/>
    </source>
</evidence>
<keyword evidence="1" id="KW-0812">Transmembrane</keyword>
<feature type="transmembrane region" description="Helical" evidence="1">
    <location>
        <begin position="594"/>
        <end position="615"/>
    </location>
</feature>
<dbReference type="Gene3D" id="3.10.620.30">
    <property type="match status" value="1"/>
</dbReference>
<dbReference type="Pfam" id="PF01841">
    <property type="entry name" value="Transglut_core"/>
    <property type="match status" value="1"/>
</dbReference>
<name>A0ABS7EE23_9GAMM</name>
<dbReference type="Pfam" id="PF11992">
    <property type="entry name" value="TgpA_N"/>
    <property type="match status" value="1"/>
</dbReference>
<keyword evidence="1" id="KW-0472">Membrane</keyword>
<feature type="transmembrane region" description="Helical" evidence="1">
    <location>
        <begin position="30"/>
        <end position="55"/>
    </location>
</feature>
<evidence type="ECO:0000256" key="1">
    <source>
        <dbReference type="SAM" id="Phobius"/>
    </source>
</evidence>
<dbReference type="RefSeq" id="WP_220103282.1">
    <property type="nucleotide sequence ID" value="NZ_JAHZSS010000005.1"/>
</dbReference>
<comment type="caution">
    <text evidence="3">The sequence shown here is derived from an EMBL/GenBank/DDBJ whole genome shotgun (WGS) entry which is preliminary data.</text>
</comment>
<evidence type="ECO:0000313" key="4">
    <source>
        <dbReference type="Proteomes" id="UP001166251"/>
    </source>
</evidence>
<gene>
    <name evidence="3" type="ORF">K0504_06050</name>
</gene>
<dbReference type="InterPro" id="IPR021878">
    <property type="entry name" value="TgpA_N"/>
</dbReference>
<dbReference type="SMART" id="SM00460">
    <property type="entry name" value="TGc"/>
    <property type="match status" value="1"/>
</dbReference>
<feature type="transmembrane region" description="Helical" evidence="1">
    <location>
        <begin position="124"/>
        <end position="142"/>
    </location>
</feature>
<keyword evidence="1" id="KW-1133">Transmembrane helix</keyword>